<evidence type="ECO:0000256" key="1">
    <source>
        <dbReference type="ARBA" id="ARBA00001946"/>
    </source>
</evidence>
<dbReference type="HAMAP" id="MF_00185">
    <property type="entry name" value="IPP_trans"/>
    <property type="match status" value="1"/>
</dbReference>
<evidence type="ECO:0000313" key="15">
    <source>
        <dbReference type="Proteomes" id="UP000515237"/>
    </source>
</evidence>
<feature type="region of interest" description="Interaction with substrate tRNA" evidence="10">
    <location>
        <begin position="43"/>
        <end position="46"/>
    </location>
</feature>
<dbReference type="EMBL" id="CP055156">
    <property type="protein sequence ID" value="QNF33589.1"/>
    <property type="molecule type" value="Genomic_DNA"/>
</dbReference>
<evidence type="ECO:0000256" key="2">
    <source>
        <dbReference type="ARBA" id="ARBA00003213"/>
    </source>
</evidence>
<dbReference type="AlphaFoldDB" id="A0A7G7G8V5"/>
<keyword evidence="6 10" id="KW-0547">Nucleotide-binding</keyword>
<organism evidence="14 15">
    <name type="scientific">Adhaeribacter swui</name>
    <dbReference type="NCBI Taxonomy" id="2086471"/>
    <lineage>
        <taxon>Bacteria</taxon>
        <taxon>Pseudomonadati</taxon>
        <taxon>Bacteroidota</taxon>
        <taxon>Cytophagia</taxon>
        <taxon>Cytophagales</taxon>
        <taxon>Hymenobacteraceae</taxon>
        <taxon>Adhaeribacter</taxon>
    </lineage>
</organism>
<comment type="subunit">
    <text evidence="10">Monomer.</text>
</comment>
<reference evidence="14 15" key="1">
    <citation type="journal article" date="2018" name="Int. J. Syst. Evol. Microbiol.">
        <title>Adhaeribacter swui sp. nov., isolated from wet mud.</title>
        <authorList>
            <person name="Kim D.U."/>
            <person name="Kim K.W."/>
            <person name="Kang M.S."/>
            <person name="Kim J.Y."/>
            <person name="Jang J.H."/>
            <person name="Kim M.K."/>
        </authorList>
    </citation>
    <scope>NUCLEOTIDE SEQUENCE [LARGE SCALE GENOMIC DNA]</scope>
    <source>
        <strain evidence="14 15">KCTC 52873</strain>
    </source>
</reference>
<dbReference type="PANTHER" id="PTHR11088:SF60">
    <property type="entry name" value="TRNA DIMETHYLALLYLTRANSFERASE"/>
    <property type="match status" value="1"/>
</dbReference>
<feature type="region of interest" description="Interaction with substrate tRNA" evidence="10">
    <location>
        <begin position="167"/>
        <end position="171"/>
    </location>
</feature>
<dbReference type="GO" id="GO:0006400">
    <property type="term" value="P:tRNA modification"/>
    <property type="evidence" value="ECO:0007669"/>
    <property type="project" value="TreeGrafter"/>
</dbReference>
<evidence type="ECO:0000256" key="11">
    <source>
        <dbReference type="RuleBase" id="RU003783"/>
    </source>
</evidence>
<evidence type="ECO:0000256" key="9">
    <source>
        <dbReference type="ARBA" id="ARBA00049563"/>
    </source>
</evidence>
<feature type="site" description="Interaction with substrate tRNA" evidence="10">
    <location>
        <position position="131"/>
    </location>
</feature>
<comment type="catalytic activity">
    <reaction evidence="9 10 11">
        <text>adenosine(37) in tRNA + dimethylallyl diphosphate = N(6)-dimethylallyladenosine(37) in tRNA + diphosphate</text>
        <dbReference type="Rhea" id="RHEA:26482"/>
        <dbReference type="Rhea" id="RHEA-COMP:10162"/>
        <dbReference type="Rhea" id="RHEA-COMP:10375"/>
        <dbReference type="ChEBI" id="CHEBI:33019"/>
        <dbReference type="ChEBI" id="CHEBI:57623"/>
        <dbReference type="ChEBI" id="CHEBI:74411"/>
        <dbReference type="ChEBI" id="CHEBI:74415"/>
        <dbReference type="EC" id="2.5.1.75"/>
    </reaction>
</comment>
<protein>
    <recommendedName>
        <fullName evidence="10">tRNA dimethylallyltransferase</fullName>
        <ecNumber evidence="10">2.5.1.75</ecNumber>
    </recommendedName>
    <alternativeName>
        <fullName evidence="10">Dimethylallyl diphosphate:tRNA dimethylallyltransferase</fullName>
        <shortName evidence="10">DMAPP:tRNA dimethylallyltransferase</shortName>
        <shortName evidence="10">DMATase</shortName>
    </alternativeName>
    <alternativeName>
        <fullName evidence="10">Isopentenyl-diphosphate:tRNA isopentenyltransferase</fullName>
        <shortName evidence="10">IPP transferase</shortName>
        <shortName evidence="10">IPPT</shortName>
        <shortName evidence="10">IPTase</shortName>
    </alternativeName>
</protein>
<dbReference type="EC" id="2.5.1.75" evidence="10"/>
<evidence type="ECO:0000256" key="13">
    <source>
        <dbReference type="RuleBase" id="RU003785"/>
    </source>
</evidence>
<keyword evidence="7 10" id="KW-0067">ATP-binding</keyword>
<dbReference type="Gene3D" id="1.10.20.140">
    <property type="match status" value="1"/>
</dbReference>
<dbReference type="RefSeq" id="WP_185270070.1">
    <property type="nucleotide sequence ID" value="NZ_CP055156.1"/>
</dbReference>
<evidence type="ECO:0000256" key="12">
    <source>
        <dbReference type="RuleBase" id="RU003784"/>
    </source>
</evidence>
<evidence type="ECO:0000256" key="6">
    <source>
        <dbReference type="ARBA" id="ARBA00022741"/>
    </source>
</evidence>
<evidence type="ECO:0000313" key="14">
    <source>
        <dbReference type="EMBL" id="QNF33589.1"/>
    </source>
</evidence>
<dbReference type="KEGG" id="aswu:HUW51_12980"/>
<feature type="binding site" evidence="10">
    <location>
        <begin position="20"/>
        <end position="25"/>
    </location>
    <ligand>
        <name>substrate</name>
    </ligand>
</feature>
<dbReference type="InterPro" id="IPR027417">
    <property type="entry name" value="P-loop_NTPase"/>
</dbReference>
<sequence>MGPSTENLKKNILIVLVGPTAVGKTELSIRLAQHLQTVIISADSRQFYREMNIGTAKPTPAEMQGVTHYFIDSHAITQEYNAGAYEQDVLALLDTLFEEHRCVILTGGSGLYVRAITDGMDEMPEVPAHIREELNQQKQVHGLAPLLQQLQQLDPVYYNQVDRANSQRVIRALEVSLATGQPYSAFRTKQPVDRPFKILKIGLTRERAELYHRIDTRVDHMLAAGLLQEVEQLKPYQGHNALQTVGYQEIFSYLNGEYDWEEAIRLLKRNSRRYAKRQLTWFTKNNDYTWFHPQAWDAILAYIEQELNG</sequence>
<evidence type="ECO:0000256" key="7">
    <source>
        <dbReference type="ARBA" id="ARBA00022840"/>
    </source>
</evidence>
<name>A0A7G7G8V5_9BACT</name>
<comment type="function">
    <text evidence="2 10 12">Catalyzes the transfer of a dimethylallyl group onto the adenine at position 37 in tRNAs that read codons beginning with uridine, leading to the formation of N6-(dimethylallyl)adenosine (i(6)A).</text>
</comment>
<keyword evidence="8 10" id="KW-0460">Magnesium</keyword>
<dbReference type="InterPro" id="IPR039657">
    <property type="entry name" value="Dimethylallyltransferase"/>
</dbReference>
<feature type="binding site" evidence="10">
    <location>
        <begin position="18"/>
        <end position="25"/>
    </location>
    <ligand>
        <name>ATP</name>
        <dbReference type="ChEBI" id="CHEBI:30616"/>
    </ligand>
</feature>
<keyword evidence="15" id="KW-1185">Reference proteome</keyword>
<evidence type="ECO:0000256" key="10">
    <source>
        <dbReference type="HAMAP-Rule" id="MF_00185"/>
    </source>
</evidence>
<evidence type="ECO:0000256" key="3">
    <source>
        <dbReference type="ARBA" id="ARBA00005842"/>
    </source>
</evidence>
<dbReference type="Gene3D" id="3.40.50.300">
    <property type="entry name" value="P-loop containing nucleotide triphosphate hydrolases"/>
    <property type="match status" value="1"/>
</dbReference>
<dbReference type="GO" id="GO:0052381">
    <property type="term" value="F:tRNA dimethylallyltransferase activity"/>
    <property type="evidence" value="ECO:0007669"/>
    <property type="project" value="UniProtKB-UniRule"/>
</dbReference>
<proteinExistence type="inferred from homology"/>
<evidence type="ECO:0000256" key="8">
    <source>
        <dbReference type="ARBA" id="ARBA00022842"/>
    </source>
</evidence>
<gene>
    <name evidence="10 14" type="primary">miaA</name>
    <name evidence="14" type="ORF">HUW51_12980</name>
</gene>
<dbReference type="Proteomes" id="UP000515237">
    <property type="component" value="Chromosome"/>
</dbReference>
<dbReference type="SUPFAM" id="SSF52540">
    <property type="entry name" value="P-loop containing nucleoside triphosphate hydrolases"/>
    <property type="match status" value="2"/>
</dbReference>
<comment type="caution">
    <text evidence="10">Lacks conserved residue(s) required for the propagation of feature annotation.</text>
</comment>
<evidence type="ECO:0000256" key="5">
    <source>
        <dbReference type="ARBA" id="ARBA00022694"/>
    </source>
</evidence>
<keyword evidence="5 10" id="KW-0819">tRNA processing</keyword>
<keyword evidence="4 10" id="KW-0808">Transferase</keyword>
<evidence type="ECO:0000256" key="4">
    <source>
        <dbReference type="ARBA" id="ARBA00022679"/>
    </source>
</evidence>
<comment type="similarity">
    <text evidence="3 10 13">Belongs to the IPP transferase family.</text>
</comment>
<dbReference type="Pfam" id="PF01715">
    <property type="entry name" value="IPPT"/>
    <property type="match status" value="1"/>
</dbReference>
<feature type="site" description="Interaction with substrate tRNA" evidence="10">
    <location>
        <position position="109"/>
    </location>
</feature>
<accession>A0A7G7G8V5</accession>
<dbReference type="NCBIfam" id="TIGR00174">
    <property type="entry name" value="miaA"/>
    <property type="match status" value="1"/>
</dbReference>
<comment type="cofactor">
    <cofactor evidence="1 10">
        <name>Mg(2+)</name>
        <dbReference type="ChEBI" id="CHEBI:18420"/>
    </cofactor>
</comment>
<dbReference type="GO" id="GO:0005524">
    <property type="term" value="F:ATP binding"/>
    <property type="evidence" value="ECO:0007669"/>
    <property type="project" value="UniProtKB-UniRule"/>
</dbReference>
<dbReference type="InterPro" id="IPR018022">
    <property type="entry name" value="IPT"/>
</dbReference>
<dbReference type="PANTHER" id="PTHR11088">
    <property type="entry name" value="TRNA DIMETHYLALLYLTRANSFERASE"/>
    <property type="match status" value="1"/>
</dbReference>